<evidence type="ECO:0000313" key="2">
    <source>
        <dbReference type="Proteomes" id="UP000678883"/>
    </source>
</evidence>
<proteinExistence type="predicted"/>
<reference evidence="1" key="1">
    <citation type="submission" date="2020-09" db="EMBL/GenBank/DDBJ databases">
        <title>Leviviricetes taxonomy.</title>
        <authorList>
            <person name="Stockdale S.R."/>
            <person name="Callanan J."/>
            <person name="Adriaenssens E.M."/>
            <person name="Kuhn J.H."/>
            <person name="Rumnieks J."/>
            <person name="Shkoporov A."/>
            <person name="Draper L.A."/>
            <person name="Ross P."/>
            <person name="Hill C."/>
        </authorList>
    </citation>
    <scope>NUCLEOTIDE SEQUENCE</scope>
</reference>
<dbReference type="KEGG" id="vg:80399323"/>
<accession>A0A8S5L4S0</accession>
<dbReference type="RefSeq" id="YP_010770105.1">
    <property type="nucleotide sequence ID" value="NC_074165.1"/>
</dbReference>
<organism evidence="1 2">
    <name type="scientific">ssRNA phage SRR7473382_4</name>
    <dbReference type="NCBI Taxonomy" id="2786629"/>
    <lineage>
        <taxon>Viruses</taxon>
        <taxon>Riboviria</taxon>
        <taxon>Orthornavirae</taxon>
        <taxon>Lenarviricota</taxon>
        <taxon>Leviviricetes</taxon>
        <taxon>Norzivirales</taxon>
        <taxon>Solspiviridae</taxon>
        <taxon>Puhrivirus</taxon>
        <taxon>Puhrivirus limivivens</taxon>
    </lineage>
</organism>
<keyword evidence="2" id="KW-1185">Reference proteome</keyword>
<name>A0A8S5L4S0_9VIRU</name>
<sequence length="90" mass="10011">MKSSDLIRLRALSALTEIYEDVPVGTSPLEGLVAIDDLLKVVELVIDLHMRIRIESAVGAELHQLFDGDPEPIMADVLSELMERLSPPRF</sequence>
<dbReference type="EMBL" id="BK014074">
    <property type="protein sequence ID" value="DAD52333.1"/>
    <property type="molecule type" value="Genomic_RNA"/>
</dbReference>
<protein>
    <submittedName>
        <fullName evidence="1">Uncharacterized protein</fullName>
    </submittedName>
</protein>
<dbReference type="Proteomes" id="UP000678883">
    <property type="component" value="Segment"/>
</dbReference>
<gene>
    <name evidence="1" type="primary">SRR7473382_4_1</name>
</gene>
<dbReference type="GeneID" id="80399323"/>
<evidence type="ECO:0000313" key="1">
    <source>
        <dbReference type="EMBL" id="DAD52333.1"/>
    </source>
</evidence>